<dbReference type="InterPro" id="IPR021683">
    <property type="entry name" value="DUF3267"/>
</dbReference>
<comment type="caution">
    <text evidence="2">The sequence shown here is derived from an EMBL/GenBank/DDBJ whole genome shotgun (WGS) entry which is preliminary data.</text>
</comment>
<reference evidence="2 3" key="1">
    <citation type="journal article" date="2012" name="ISME J.">
        <title>Nitrification expanded: discovery, physiology and genomics of a nitrite-oxidizing bacterium from the phylum Chloroflexi.</title>
        <authorList>
            <person name="Sorokin D.Y."/>
            <person name="Lucker S."/>
            <person name="Vejmelkova D."/>
            <person name="Kostrikina N.A."/>
            <person name="Kleerebezem R."/>
            <person name="Rijpstra W.I."/>
            <person name="Damste J.S."/>
            <person name="Le Paslier D."/>
            <person name="Muyzer G."/>
            <person name="Wagner M."/>
            <person name="van Loosdrecht M.C."/>
            <person name="Daims H."/>
        </authorList>
    </citation>
    <scope>NUCLEOTIDE SEQUENCE [LARGE SCALE GENOMIC DNA]</scope>
    <source>
        <strain evidence="3">none</strain>
    </source>
</reference>
<dbReference type="AlphaFoldDB" id="I4EIU8"/>
<gene>
    <name evidence="2" type="ORF">NITHO_3640001</name>
</gene>
<evidence type="ECO:0008006" key="4">
    <source>
        <dbReference type="Google" id="ProtNLM"/>
    </source>
</evidence>
<feature type="transmembrane region" description="Helical" evidence="1">
    <location>
        <begin position="83"/>
        <end position="103"/>
    </location>
</feature>
<keyword evidence="1" id="KW-0472">Membrane</keyword>
<evidence type="ECO:0000313" key="3">
    <source>
        <dbReference type="Proteomes" id="UP000004221"/>
    </source>
</evidence>
<organism evidence="2 3">
    <name type="scientific">Nitrolancea hollandica Lb</name>
    <dbReference type="NCBI Taxonomy" id="1129897"/>
    <lineage>
        <taxon>Bacteria</taxon>
        <taxon>Pseudomonadati</taxon>
        <taxon>Thermomicrobiota</taxon>
        <taxon>Thermomicrobia</taxon>
        <taxon>Sphaerobacterales</taxon>
        <taxon>Sphaerobacterineae</taxon>
        <taxon>Sphaerobacteraceae</taxon>
        <taxon>Nitrolancea</taxon>
    </lineage>
</organism>
<name>I4EIU8_9BACT</name>
<dbReference type="EMBL" id="CAGS01000295">
    <property type="protein sequence ID" value="CCF84610.1"/>
    <property type="molecule type" value="Genomic_DNA"/>
</dbReference>
<protein>
    <recommendedName>
        <fullName evidence="4">DUF3267 domain-containing protein</fullName>
    </recommendedName>
</protein>
<dbReference type="Proteomes" id="UP000004221">
    <property type="component" value="Unassembled WGS sequence"/>
</dbReference>
<feature type="transmembrane region" description="Helical" evidence="1">
    <location>
        <begin position="55"/>
        <end position="76"/>
    </location>
</feature>
<dbReference type="Pfam" id="PF11667">
    <property type="entry name" value="DUF3267"/>
    <property type="match status" value="1"/>
</dbReference>
<accession>I4EIU8</accession>
<proteinExistence type="predicted"/>
<sequence length="133" mass="13800">MGVLIALALLLVVVPVVHEAVHGIVAQLTGAHPSYGVGPGYAYTTFLEPVGKGEYLLIGLSPLVVLSVIGLAVLVLVPSITGLTLVFLVGNAAGAVGDIWMAWRTRQLPAGVRIYDLADGFVAYLPEGKDQPA</sequence>
<keyword evidence="3" id="KW-1185">Reference proteome</keyword>
<evidence type="ECO:0000256" key="1">
    <source>
        <dbReference type="SAM" id="Phobius"/>
    </source>
</evidence>
<evidence type="ECO:0000313" key="2">
    <source>
        <dbReference type="EMBL" id="CCF84610.1"/>
    </source>
</evidence>
<keyword evidence="1" id="KW-1133">Transmembrane helix</keyword>
<keyword evidence="1" id="KW-0812">Transmembrane</keyword>